<keyword evidence="3" id="KW-0808">Transferase</keyword>
<comment type="similarity">
    <text evidence="1">Belongs to the eukaryotic/archaeal PrmC-related family.</text>
</comment>
<feature type="domain" description="DUF7059" evidence="6">
    <location>
        <begin position="16"/>
        <end position="81"/>
    </location>
</feature>
<dbReference type="KEGG" id="ahe:Arch_1705"/>
<dbReference type="InterPro" id="IPR055487">
    <property type="entry name" value="DUF7059"/>
</dbReference>
<evidence type="ECO:0000313" key="7">
    <source>
        <dbReference type="EMBL" id="ADH93387.1"/>
    </source>
</evidence>
<dbReference type="RefSeq" id="WP_013170873.1">
    <property type="nucleotide sequence ID" value="NC_014218.1"/>
</dbReference>
<proteinExistence type="inferred from homology"/>
<dbReference type="GO" id="GO:0008276">
    <property type="term" value="F:protein methyltransferase activity"/>
    <property type="evidence" value="ECO:0007669"/>
    <property type="project" value="TreeGrafter"/>
</dbReference>
<evidence type="ECO:0000256" key="1">
    <source>
        <dbReference type="ARBA" id="ARBA00006149"/>
    </source>
</evidence>
<dbReference type="InterPro" id="IPR002052">
    <property type="entry name" value="DNA_methylase_N6_adenine_CS"/>
</dbReference>
<gene>
    <name evidence="7" type="ordered locus">Arch_1705</name>
</gene>
<evidence type="ECO:0000259" key="5">
    <source>
        <dbReference type="Pfam" id="PF05175"/>
    </source>
</evidence>
<dbReference type="Gene3D" id="3.40.50.150">
    <property type="entry name" value="Vaccinia Virus protein VP39"/>
    <property type="match status" value="1"/>
</dbReference>
<dbReference type="EMBL" id="CP002045">
    <property type="protein sequence ID" value="ADH93387.1"/>
    <property type="molecule type" value="Genomic_DNA"/>
</dbReference>
<keyword evidence="4" id="KW-0949">S-adenosyl-L-methionine</keyword>
<protein>
    <submittedName>
        <fullName evidence="7">Methyltransferase small</fullName>
    </submittedName>
</protein>
<dbReference type="CDD" id="cd02440">
    <property type="entry name" value="AdoMet_MTases"/>
    <property type="match status" value="1"/>
</dbReference>
<accession>D7BL57</accession>
<name>D7BL57_ARCHD</name>
<keyword evidence="8" id="KW-1185">Reference proteome</keyword>
<feature type="domain" description="Methyltransferase small" evidence="5">
    <location>
        <begin position="138"/>
        <end position="226"/>
    </location>
</feature>
<evidence type="ECO:0000256" key="2">
    <source>
        <dbReference type="ARBA" id="ARBA00022603"/>
    </source>
</evidence>
<dbReference type="eggNOG" id="COG2890">
    <property type="taxonomic scope" value="Bacteria"/>
</dbReference>
<dbReference type="GO" id="GO:0008757">
    <property type="term" value="F:S-adenosylmethionine-dependent methyltransferase activity"/>
    <property type="evidence" value="ECO:0007669"/>
    <property type="project" value="TreeGrafter"/>
</dbReference>
<dbReference type="PANTHER" id="PTHR45875">
    <property type="entry name" value="METHYLTRANSFERASE N6AMT1"/>
    <property type="match status" value="1"/>
</dbReference>
<dbReference type="InterPro" id="IPR052190">
    <property type="entry name" value="Euk-Arch_PrmC-MTase"/>
</dbReference>
<sequence>MKNFRFFDQLRADLRDFTPERITAELGAGALAALARDEAVPAELAARRAGSQVGALVRLWWVGDTLSDHDLALALPKTVAAGGYDIPELFEEVKNGKRAKFQIVPVESRHGVIWLASDRGSLQGARHTTDHVMGVGGATRTLASLATYQAGDSVLDLGTGCGIHAIIAAKAGAHATATDISQRALDYAQFNARLNGVTINTRIGSLFEPVAGETFSVVVSNPPFVITPSDVRDSVGTLEYRDGGAPGDTLAATVVAGLDAHVAPDGNAYMLANWEIEAGHEWNEHPQAWFAQTNADAIVIQREVIPADAYVEMWLHDGGLRAGHPDYAPAYRAWINDFAKRNVTHVGFGYVLVRASETSQPWHVFHDLRGQMPPNVHDALERMWSAKNVTPETLPALHLSANDLAEHRRYHPGETEPWLITFSSNSAFSDEMQADTALAGFLSVCDGELSAGAIMDALANLLEIAPAVLRESLTPHVIHMVQTGFLSVVDNCEPVD</sequence>
<keyword evidence="2 7" id="KW-0489">Methyltransferase</keyword>
<evidence type="ECO:0000256" key="3">
    <source>
        <dbReference type="ARBA" id="ARBA00022679"/>
    </source>
</evidence>
<dbReference type="InterPro" id="IPR007848">
    <property type="entry name" value="Small_mtfrase_dom"/>
</dbReference>
<dbReference type="OrthoDB" id="129465at2"/>
<dbReference type="Proteomes" id="UP000000376">
    <property type="component" value="Chromosome"/>
</dbReference>
<dbReference type="PROSITE" id="PS00092">
    <property type="entry name" value="N6_MTASE"/>
    <property type="match status" value="1"/>
</dbReference>
<dbReference type="GO" id="GO:0035657">
    <property type="term" value="C:eRF1 methyltransferase complex"/>
    <property type="evidence" value="ECO:0007669"/>
    <property type="project" value="TreeGrafter"/>
</dbReference>
<dbReference type="HOGENOM" id="CLU_022532_0_0_11"/>
<dbReference type="PANTHER" id="PTHR45875:SF1">
    <property type="entry name" value="METHYLTRANSFERASE N6AMT1"/>
    <property type="match status" value="1"/>
</dbReference>
<dbReference type="GO" id="GO:0003676">
    <property type="term" value="F:nucleic acid binding"/>
    <property type="evidence" value="ECO:0007669"/>
    <property type="project" value="InterPro"/>
</dbReference>
<evidence type="ECO:0000259" key="6">
    <source>
        <dbReference type="Pfam" id="PF23186"/>
    </source>
</evidence>
<dbReference type="STRING" id="644284.Arch_1705"/>
<dbReference type="SUPFAM" id="SSF53335">
    <property type="entry name" value="S-adenosyl-L-methionine-dependent methyltransferases"/>
    <property type="match status" value="1"/>
</dbReference>
<evidence type="ECO:0000313" key="8">
    <source>
        <dbReference type="Proteomes" id="UP000000376"/>
    </source>
</evidence>
<reference evidence="7 8" key="1">
    <citation type="journal article" date="2010" name="Stand. Genomic Sci.">
        <title>Complete genome sequence of Arcanobacterium haemolyticum type strain (11018).</title>
        <authorList>
            <person name="Yasawong M."/>
            <person name="Teshima H."/>
            <person name="Lapidus A."/>
            <person name="Nolan M."/>
            <person name="Lucas S."/>
            <person name="Glavina Del Rio T."/>
            <person name="Tice H."/>
            <person name="Cheng J."/>
            <person name="Bruce D."/>
            <person name="Detter C."/>
            <person name="Tapia R."/>
            <person name="Han C."/>
            <person name="Goodwin L."/>
            <person name="Pitluck S."/>
            <person name="Liolios K."/>
            <person name="Ivanova N."/>
            <person name="Mavromatis K."/>
            <person name="Mikhailova N."/>
            <person name="Pati A."/>
            <person name="Chen A."/>
            <person name="Palaniappan K."/>
            <person name="Land M."/>
            <person name="Hauser L."/>
            <person name="Chang Y."/>
            <person name="Jeffries C."/>
            <person name="Rohde M."/>
            <person name="Sikorski J."/>
            <person name="Pukall R."/>
            <person name="Goker M."/>
            <person name="Woyke T."/>
            <person name="Bristow J."/>
            <person name="Eisen J."/>
            <person name="Markowitz V."/>
            <person name="Hugenholtz P."/>
            <person name="Kyrpides N."/>
            <person name="Klenk H."/>
        </authorList>
    </citation>
    <scope>NUCLEOTIDE SEQUENCE [LARGE SCALE GENOMIC DNA]</scope>
    <source>
        <strain evidence="8">ATCC 9345 / DSM 20595 / CCUG 17215 / LMG 16163 / NBRC 15585 / NCTC 8452 / 11018</strain>
    </source>
</reference>
<dbReference type="GO" id="GO:0032259">
    <property type="term" value="P:methylation"/>
    <property type="evidence" value="ECO:0007669"/>
    <property type="project" value="UniProtKB-KW"/>
</dbReference>
<dbReference type="InterPro" id="IPR029063">
    <property type="entry name" value="SAM-dependent_MTases_sf"/>
</dbReference>
<evidence type="ECO:0000256" key="4">
    <source>
        <dbReference type="ARBA" id="ARBA00022691"/>
    </source>
</evidence>
<dbReference type="Pfam" id="PF23186">
    <property type="entry name" value="DUF7059"/>
    <property type="match status" value="1"/>
</dbReference>
<dbReference type="Pfam" id="PF05175">
    <property type="entry name" value="MTS"/>
    <property type="match status" value="1"/>
</dbReference>
<dbReference type="AlphaFoldDB" id="D7BL57"/>
<organism evidence="7 8">
    <name type="scientific">Arcanobacterium haemolyticum (strain ATCC 9345 / DSM 20595 / CCM 5947 / CCUG 17215 / LMG 16163 / NBRC 15585 / NCTC 8452 / 11018)</name>
    <dbReference type="NCBI Taxonomy" id="644284"/>
    <lineage>
        <taxon>Bacteria</taxon>
        <taxon>Bacillati</taxon>
        <taxon>Actinomycetota</taxon>
        <taxon>Actinomycetes</taxon>
        <taxon>Actinomycetales</taxon>
        <taxon>Actinomycetaceae</taxon>
        <taxon>Arcanobacterium</taxon>
    </lineage>
</organism>
<dbReference type="GO" id="GO:0008170">
    <property type="term" value="F:N-methyltransferase activity"/>
    <property type="evidence" value="ECO:0007669"/>
    <property type="project" value="UniProtKB-ARBA"/>
</dbReference>